<dbReference type="PANTHER" id="PTHR33420:SF3">
    <property type="entry name" value="FIMBRIAL SUBUNIT ELFA"/>
    <property type="match status" value="1"/>
</dbReference>
<dbReference type="InterPro" id="IPR036937">
    <property type="entry name" value="Adhesion_dom_fimbrial_sf"/>
</dbReference>
<dbReference type="Gene3D" id="2.60.40.1090">
    <property type="entry name" value="Fimbrial-type adhesion domain"/>
    <property type="match status" value="1"/>
</dbReference>
<organism evidence="4 5">
    <name type="scientific">Bordetella avium (strain 197N)</name>
    <dbReference type="NCBI Taxonomy" id="360910"/>
    <lineage>
        <taxon>Bacteria</taxon>
        <taxon>Pseudomonadati</taxon>
        <taxon>Pseudomonadota</taxon>
        <taxon>Betaproteobacteria</taxon>
        <taxon>Burkholderiales</taxon>
        <taxon>Alcaligenaceae</taxon>
        <taxon>Bordetella</taxon>
    </lineage>
</organism>
<dbReference type="STRING" id="360910.BAV1776"/>
<evidence type="ECO:0000259" key="3">
    <source>
        <dbReference type="Pfam" id="PF00419"/>
    </source>
</evidence>
<dbReference type="Pfam" id="PF00419">
    <property type="entry name" value="Fimbrial"/>
    <property type="match status" value="1"/>
</dbReference>
<reference evidence="4 5" key="1">
    <citation type="journal article" date="2006" name="J. Bacteriol.">
        <title>Comparison of the genome sequence of the poultry pathogen Bordetella avium with those of B. bronchiseptica, B. pertussis, and B. parapertussis reveals extensive diversity in surface structures associated with host interaction.</title>
        <authorList>
            <person name="Sebaihia M."/>
            <person name="Preston A."/>
            <person name="Maskell D.J."/>
            <person name="Kuzmiak H."/>
            <person name="Connell T.D."/>
            <person name="King N.D."/>
            <person name="Orndorff P.E."/>
            <person name="Miyamoto D.M."/>
            <person name="Thomson N.R."/>
            <person name="Harris D."/>
            <person name="Goble A."/>
            <person name="Lord A."/>
            <person name="Murphy L."/>
            <person name="Quail M.A."/>
            <person name="Rutter S."/>
            <person name="Squares R."/>
            <person name="Squares S."/>
            <person name="Woodward J."/>
            <person name="Parkhill J."/>
            <person name="Temple L.M."/>
        </authorList>
    </citation>
    <scope>NUCLEOTIDE SEQUENCE [LARGE SCALE GENOMIC DNA]</scope>
    <source>
        <strain evidence="4 5">197N</strain>
    </source>
</reference>
<dbReference type="AlphaFoldDB" id="Q2L0Z4"/>
<dbReference type="RefSeq" id="WP_012417445.1">
    <property type="nucleotide sequence ID" value="NC_010645.1"/>
</dbReference>
<accession>Q2L0Z4</accession>
<evidence type="ECO:0000313" key="4">
    <source>
        <dbReference type="EMBL" id="CAJ49384.1"/>
    </source>
</evidence>
<proteinExistence type="predicted"/>
<evidence type="ECO:0000256" key="2">
    <source>
        <dbReference type="SAM" id="SignalP"/>
    </source>
</evidence>
<dbReference type="InterPro" id="IPR008966">
    <property type="entry name" value="Adhesion_dom_sf"/>
</dbReference>
<keyword evidence="5" id="KW-1185">Reference proteome</keyword>
<dbReference type="GO" id="GO:0043709">
    <property type="term" value="P:cell adhesion involved in single-species biofilm formation"/>
    <property type="evidence" value="ECO:0007669"/>
    <property type="project" value="TreeGrafter"/>
</dbReference>
<dbReference type="OrthoDB" id="6466381at2"/>
<name>Q2L0Z4_BORA1</name>
<dbReference type="InterPro" id="IPR050263">
    <property type="entry name" value="Bact_Fimbrial_Adh_Pro"/>
</dbReference>
<dbReference type="EMBL" id="AM167904">
    <property type="protein sequence ID" value="CAJ49384.1"/>
    <property type="molecule type" value="Genomic_DNA"/>
</dbReference>
<dbReference type="HOGENOM" id="CLU_1507824_0_0_4"/>
<dbReference type="SUPFAM" id="SSF49401">
    <property type="entry name" value="Bacterial adhesins"/>
    <property type="match status" value="1"/>
</dbReference>
<dbReference type="InterPro" id="IPR000259">
    <property type="entry name" value="Adhesion_dom_fimbrial"/>
</dbReference>
<feature type="chain" id="PRO_5004211698" evidence="2">
    <location>
        <begin position="22"/>
        <end position="178"/>
    </location>
</feature>
<sequence length="178" mass="18565">MARQFTALLALGLLVLGEPQADTLTIKGRVTTPPCTLSNVTVPFGNVPVSEFDLGGNMGTSYAKDFTMTVGGCDLAVLQSVTLSFEGQSVPQIPNAQGLALSNDANAAVGIAISVTRNDDSHTGKGQAVRFDGSESYPLNLSANKNTYLFSARYVRVPGEPLRPGTANAVATVTVSWS</sequence>
<feature type="signal peptide" evidence="2">
    <location>
        <begin position="1"/>
        <end position="21"/>
    </location>
</feature>
<feature type="domain" description="Fimbrial-type adhesion" evidence="3">
    <location>
        <begin position="26"/>
        <end position="176"/>
    </location>
</feature>
<keyword evidence="1 2" id="KW-0732">Signal</keyword>
<dbReference type="PANTHER" id="PTHR33420">
    <property type="entry name" value="FIMBRIAL SUBUNIT ELFA-RELATED"/>
    <property type="match status" value="1"/>
</dbReference>
<gene>
    <name evidence="4" type="ordered locus">BAV1776</name>
</gene>
<protein>
    <submittedName>
        <fullName evidence="4">Fimbrial subunit</fullName>
    </submittedName>
</protein>
<dbReference type="Proteomes" id="UP000001977">
    <property type="component" value="Chromosome"/>
</dbReference>
<evidence type="ECO:0000313" key="5">
    <source>
        <dbReference type="Proteomes" id="UP000001977"/>
    </source>
</evidence>
<dbReference type="GO" id="GO:0009289">
    <property type="term" value="C:pilus"/>
    <property type="evidence" value="ECO:0007669"/>
    <property type="project" value="InterPro"/>
</dbReference>
<evidence type="ECO:0000256" key="1">
    <source>
        <dbReference type="ARBA" id="ARBA00022729"/>
    </source>
</evidence>
<dbReference type="KEGG" id="bav:BAV1776"/>
<dbReference type="eggNOG" id="COG3539">
    <property type="taxonomic scope" value="Bacteria"/>
</dbReference>